<name>A0A8J2SVI8_9STRA</name>
<organism evidence="1 2">
    <name type="scientific">Pelagomonas calceolata</name>
    <dbReference type="NCBI Taxonomy" id="35677"/>
    <lineage>
        <taxon>Eukaryota</taxon>
        <taxon>Sar</taxon>
        <taxon>Stramenopiles</taxon>
        <taxon>Ochrophyta</taxon>
        <taxon>Pelagophyceae</taxon>
        <taxon>Pelagomonadales</taxon>
        <taxon>Pelagomonadaceae</taxon>
        <taxon>Pelagomonas</taxon>
    </lineage>
</organism>
<keyword evidence="2" id="KW-1185">Reference proteome</keyword>
<gene>
    <name evidence="1" type="ORF">PECAL_4P08570</name>
</gene>
<dbReference type="EMBL" id="CAKKNE010000004">
    <property type="protein sequence ID" value="CAH0373639.1"/>
    <property type="molecule type" value="Genomic_DNA"/>
</dbReference>
<evidence type="ECO:0000313" key="1">
    <source>
        <dbReference type="EMBL" id="CAH0373639.1"/>
    </source>
</evidence>
<proteinExistence type="predicted"/>
<reference evidence="1" key="1">
    <citation type="submission" date="2021-11" db="EMBL/GenBank/DDBJ databases">
        <authorList>
            <consortium name="Genoscope - CEA"/>
            <person name="William W."/>
        </authorList>
    </citation>
    <scope>NUCLEOTIDE SEQUENCE</scope>
</reference>
<evidence type="ECO:0000313" key="2">
    <source>
        <dbReference type="Proteomes" id="UP000789595"/>
    </source>
</evidence>
<comment type="caution">
    <text evidence="1">The sequence shown here is derived from an EMBL/GenBank/DDBJ whole genome shotgun (WGS) entry which is preliminary data.</text>
</comment>
<sequence length="59" mass="6730">MVQQLGQPFHADLQPVLAPLETPFDDLPMLVKEKQDRKNDLLASRGASRMVHVAMRELF</sequence>
<dbReference type="AlphaFoldDB" id="A0A8J2SVI8"/>
<dbReference type="Proteomes" id="UP000789595">
    <property type="component" value="Unassembled WGS sequence"/>
</dbReference>
<protein>
    <submittedName>
        <fullName evidence="1">Uncharacterized protein</fullName>
    </submittedName>
</protein>
<accession>A0A8J2SVI8</accession>